<dbReference type="Gene3D" id="3.40.1350.10">
    <property type="match status" value="1"/>
</dbReference>
<reference evidence="1" key="1">
    <citation type="submission" date="2014-05" db="EMBL/GenBank/DDBJ databases">
        <title>Complete genome sequence of Enterococcus faecalis bacteriophage ECP3.</title>
        <authorList>
            <person name="Kang H.-Y."/>
            <person name="Kim S."/>
            <person name="Kim J."/>
        </authorList>
    </citation>
    <scope>NUCLEOTIDE SEQUENCE [LARGE SCALE GENOMIC DNA]</scope>
    <source>
        <strain evidence="1">ECP3</strain>
    </source>
</reference>
<sequence>MTDYSAVGKKSRNKGGRFERQMAKELTEWWGYEFNRVPASGGLHWASSNNVAGDIVVPSDANFPFVIECKNREDWTIENLFLNNKEIKNWWAQVVGDAKETKNIPLLIFTRNRAKNFVTMAYNEKLVNEIEKRGYPLMVSNITYVDDYKDTHCYKTFTTVLDAITSFKPYGSKDKDYFLFYFPSDYDWEDSLVYETTIMDDAKQMDAEDSLDALVNSYLGGE</sequence>
<dbReference type="InterPro" id="IPR056931">
    <property type="entry name" value="D14-like"/>
</dbReference>
<accession>A0A096XSX5</accession>
<organism evidence="1 2">
    <name type="scientific">Enterococcus phage ECP3</name>
    <dbReference type="NCBI Taxonomy" id="1498168"/>
    <lineage>
        <taxon>Viruses</taxon>
        <taxon>Duplodnaviria</taxon>
        <taxon>Heunggongvirae</taxon>
        <taxon>Uroviricota</taxon>
        <taxon>Caudoviricetes</taxon>
        <taxon>Herelleviridae</taxon>
        <taxon>Brockvirinae</taxon>
        <taxon>Kochikohdavirus</taxon>
        <taxon>Kochikohdavirus ECP3</taxon>
    </lineage>
</organism>
<evidence type="ECO:0000313" key="2">
    <source>
        <dbReference type="Proteomes" id="UP000030157"/>
    </source>
</evidence>
<dbReference type="GeneID" id="24628103"/>
<dbReference type="InterPro" id="IPR011856">
    <property type="entry name" value="tRNA_endonuc-like_dom_sf"/>
</dbReference>
<keyword evidence="2" id="KW-1185">Reference proteome</keyword>
<proteinExistence type="predicted"/>
<dbReference type="Proteomes" id="UP000030157">
    <property type="component" value="Segment"/>
</dbReference>
<dbReference type="GO" id="GO:0003676">
    <property type="term" value="F:nucleic acid binding"/>
    <property type="evidence" value="ECO:0007669"/>
    <property type="project" value="InterPro"/>
</dbReference>
<protein>
    <submittedName>
        <fullName evidence="1">Resolvase</fullName>
    </submittedName>
</protein>
<dbReference type="EMBL" id="KJ801817">
    <property type="protein sequence ID" value="AII28414.1"/>
    <property type="molecule type" value="Genomic_DNA"/>
</dbReference>
<dbReference type="RefSeq" id="YP_009147055.1">
    <property type="nucleotide sequence ID" value="NC_027335.2"/>
</dbReference>
<evidence type="ECO:0000313" key="1">
    <source>
        <dbReference type="EMBL" id="AII28414.1"/>
    </source>
</evidence>
<dbReference type="Pfam" id="PF24608">
    <property type="entry name" value="PDDEXK_15"/>
    <property type="match status" value="1"/>
</dbReference>
<name>A0A096XSX5_9CAUD</name>